<keyword evidence="1" id="KW-0472">Membrane</keyword>
<keyword evidence="1" id="KW-1133">Transmembrane helix</keyword>
<accession>A0ABU0ZW03</accession>
<comment type="caution">
    <text evidence="2">The sequence shown here is derived from an EMBL/GenBank/DDBJ whole genome shotgun (WGS) entry which is preliminary data.</text>
</comment>
<keyword evidence="1" id="KW-0812">Transmembrane</keyword>
<proteinExistence type="predicted"/>
<gene>
    <name evidence="2" type="ORF">RB614_42130</name>
</gene>
<dbReference type="EMBL" id="JAVHUY010000070">
    <property type="protein sequence ID" value="MDQ7911108.1"/>
    <property type="molecule type" value="Genomic_DNA"/>
</dbReference>
<evidence type="ECO:0000313" key="2">
    <source>
        <dbReference type="EMBL" id="MDQ7911108.1"/>
    </source>
</evidence>
<feature type="transmembrane region" description="Helical" evidence="1">
    <location>
        <begin position="64"/>
        <end position="87"/>
    </location>
</feature>
<protein>
    <submittedName>
        <fullName evidence="2">Uncharacterized protein</fullName>
    </submittedName>
</protein>
<dbReference type="RefSeq" id="WP_308718333.1">
    <property type="nucleotide sequence ID" value="NZ_JAVHUY010000070.1"/>
</dbReference>
<dbReference type="Proteomes" id="UP001230908">
    <property type="component" value="Unassembled WGS sequence"/>
</dbReference>
<reference evidence="2 3" key="1">
    <citation type="submission" date="2023-08" db="EMBL/GenBank/DDBJ databases">
        <title>Phytohabitans sansha sp. nov., isolated from marine sediment.</title>
        <authorList>
            <person name="Zhao Y."/>
            <person name="Yi K."/>
        </authorList>
    </citation>
    <scope>NUCLEOTIDE SEQUENCE [LARGE SCALE GENOMIC DNA]</scope>
    <source>
        <strain evidence="2 3">ZYX-F-186</strain>
    </source>
</reference>
<sequence>MVDDLHALPPEQSERERAEIAAVLGDLAGRDYRFRRLVISYAHRVQPNSVTLIDVTKLTPLFKLVFLAITGLTVLAFSADLFLVLMLDKPGEDAQRFLELCSTIAMMGSRPS</sequence>
<evidence type="ECO:0000256" key="1">
    <source>
        <dbReference type="SAM" id="Phobius"/>
    </source>
</evidence>
<organism evidence="2 3">
    <name type="scientific">Phytohabitans maris</name>
    <dbReference type="NCBI Taxonomy" id="3071409"/>
    <lineage>
        <taxon>Bacteria</taxon>
        <taxon>Bacillati</taxon>
        <taxon>Actinomycetota</taxon>
        <taxon>Actinomycetes</taxon>
        <taxon>Micromonosporales</taxon>
        <taxon>Micromonosporaceae</taxon>
    </lineage>
</organism>
<name>A0ABU0ZW03_9ACTN</name>
<keyword evidence="3" id="KW-1185">Reference proteome</keyword>
<evidence type="ECO:0000313" key="3">
    <source>
        <dbReference type="Proteomes" id="UP001230908"/>
    </source>
</evidence>